<comment type="function">
    <text evidence="1">Essential for the control of the cell cycle at the G2/M (mitosis) transition.</text>
</comment>
<organism evidence="5 6">
    <name type="scientific">Xyrichtys novacula</name>
    <name type="common">Pearly razorfish</name>
    <name type="synonym">Hemipteronotus novacula</name>
    <dbReference type="NCBI Taxonomy" id="13765"/>
    <lineage>
        <taxon>Eukaryota</taxon>
        <taxon>Metazoa</taxon>
        <taxon>Chordata</taxon>
        <taxon>Craniata</taxon>
        <taxon>Vertebrata</taxon>
        <taxon>Euteleostomi</taxon>
        <taxon>Actinopterygii</taxon>
        <taxon>Neopterygii</taxon>
        <taxon>Teleostei</taxon>
        <taxon>Neoteleostei</taxon>
        <taxon>Acanthomorphata</taxon>
        <taxon>Eupercaria</taxon>
        <taxon>Labriformes</taxon>
        <taxon>Labridae</taxon>
        <taxon>Xyrichtys</taxon>
    </lineage>
</organism>
<reference evidence="5" key="1">
    <citation type="submission" date="2023-08" db="EMBL/GenBank/DDBJ databases">
        <authorList>
            <person name="Alioto T."/>
            <person name="Alioto T."/>
            <person name="Gomez Garrido J."/>
        </authorList>
    </citation>
    <scope>NUCLEOTIDE SEQUENCE</scope>
</reference>
<dbReference type="Gene3D" id="1.10.472.10">
    <property type="entry name" value="Cyclin-like"/>
    <property type="match status" value="2"/>
</dbReference>
<keyword evidence="2 3" id="KW-0195">Cyclin</keyword>
<feature type="domain" description="Cyclin-like" evidence="4">
    <location>
        <begin position="57"/>
        <end position="143"/>
    </location>
</feature>
<dbReference type="InterPro" id="IPR036915">
    <property type="entry name" value="Cyclin-like_sf"/>
</dbReference>
<evidence type="ECO:0000256" key="1">
    <source>
        <dbReference type="ARBA" id="ARBA00003222"/>
    </source>
</evidence>
<dbReference type="EMBL" id="OY660869">
    <property type="protein sequence ID" value="CAJ1058025.1"/>
    <property type="molecule type" value="Genomic_DNA"/>
</dbReference>
<accession>A0AAV1FAD8</accession>
<evidence type="ECO:0000313" key="6">
    <source>
        <dbReference type="Proteomes" id="UP001178508"/>
    </source>
</evidence>
<dbReference type="FunFam" id="1.10.472.10:FF:000006">
    <property type="entry name" value="Cyclin I"/>
    <property type="match status" value="1"/>
</dbReference>
<dbReference type="InterPro" id="IPR039361">
    <property type="entry name" value="Cyclin"/>
</dbReference>
<sequence length="299" mass="34320">MIDTVTEPSAQTFAVQLKALTDLEGRYQPKLSGLRFIEGSQDNGLRMTTRLRELEVKDLLSLTRFFGFSSETFSLAISLLDRFLSVMKIQPKHLSCVGLCCFYIAIKSTEEEKNVPLANDLIRISQNRFTVSDMMRMEKIIMEKLYWKVKAPTALRFLRLFHSHIQEQLDVESKKILSLERLEAQLKACHCSFVFSKLKPSLLAVALLCFEAEEQHDPMHMSKIQEALKNLQQQLNVRDGDLVCVQELVGKCLAEYATSKCSRPNTQRLRWTISGRTARQLKHSYYKITHLPTIPESAC</sequence>
<dbReference type="InterPro" id="IPR013763">
    <property type="entry name" value="Cyclin-like_dom"/>
</dbReference>
<dbReference type="AlphaFoldDB" id="A0AAV1FAD8"/>
<evidence type="ECO:0000256" key="3">
    <source>
        <dbReference type="RuleBase" id="RU000383"/>
    </source>
</evidence>
<protein>
    <recommendedName>
        <fullName evidence="4">Cyclin-like domain-containing protein</fullName>
    </recommendedName>
</protein>
<proteinExistence type="inferred from homology"/>
<evidence type="ECO:0000313" key="5">
    <source>
        <dbReference type="EMBL" id="CAJ1058025.1"/>
    </source>
</evidence>
<dbReference type="SUPFAM" id="SSF47954">
    <property type="entry name" value="Cyclin-like"/>
    <property type="match status" value="1"/>
</dbReference>
<dbReference type="InterPro" id="IPR006671">
    <property type="entry name" value="Cyclin_N"/>
</dbReference>
<keyword evidence="6" id="KW-1185">Reference proteome</keyword>
<dbReference type="SMART" id="SM00385">
    <property type="entry name" value="CYCLIN"/>
    <property type="match status" value="1"/>
</dbReference>
<name>A0AAV1FAD8_XYRNO</name>
<dbReference type="Pfam" id="PF00134">
    <property type="entry name" value="Cyclin_N"/>
    <property type="match status" value="1"/>
</dbReference>
<evidence type="ECO:0000259" key="4">
    <source>
        <dbReference type="SMART" id="SM00385"/>
    </source>
</evidence>
<gene>
    <name evidence="5" type="ORF">XNOV1_A039676</name>
</gene>
<evidence type="ECO:0000256" key="2">
    <source>
        <dbReference type="ARBA" id="ARBA00023127"/>
    </source>
</evidence>
<dbReference type="PANTHER" id="PTHR10177">
    <property type="entry name" value="CYCLINS"/>
    <property type="match status" value="1"/>
</dbReference>
<dbReference type="Proteomes" id="UP001178508">
    <property type="component" value="Chromosome 6"/>
</dbReference>
<comment type="similarity">
    <text evidence="3">Belongs to the cyclin family.</text>
</comment>